<dbReference type="GeneTree" id="ENSGT00940000175691"/>
<dbReference type="InterPro" id="IPR052674">
    <property type="entry name" value="SelWTH-like"/>
</dbReference>
<evidence type="ECO:0000313" key="3">
    <source>
        <dbReference type="Proteomes" id="UP000472263"/>
    </source>
</evidence>
<evidence type="ECO:0000313" key="2">
    <source>
        <dbReference type="Ensembl" id="ENSMMDP00005018449.1"/>
    </source>
</evidence>
<dbReference type="InParanoid" id="A0A667Y2N0"/>
<dbReference type="Ensembl" id="ENSMMDT00005018898.1">
    <property type="protein sequence ID" value="ENSMMDP00005018449.1"/>
    <property type="gene ID" value="ENSMMDG00005009202.1"/>
</dbReference>
<keyword evidence="3" id="KW-1185">Reference proteome</keyword>
<feature type="region of interest" description="Disordered" evidence="1">
    <location>
        <begin position="1"/>
        <end position="37"/>
    </location>
</feature>
<dbReference type="AlphaFoldDB" id="A0A667Y2N0"/>
<reference evidence="2" key="1">
    <citation type="submission" date="2019-06" db="EMBL/GenBank/DDBJ databases">
        <authorList>
            <consortium name="Wellcome Sanger Institute Data Sharing"/>
        </authorList>
    </citation>
    <scope>NUCLEOTIDE SEQUENCE [LARGE SCALE GENOMIC DNA]</scope>
</reference>
<name>A0A667Y2N0_9TELE</name>
<evidence type="ECO:0000256" key="1">
    <source>
        <dbReference type="SAM" id="MobiDB-lite"/>
    </source>
</evidence>
<organism evidence="2 3">
    <name type="scientific">Myripristis murdjan</name>
    <name type="common">pinecone soldierfish</name>
    <dbReference type="NCBI Taxonomy" id="586833"/>
    <lineage>
        <taxon>Eukaryota</taxon>
        <taxon>Metazoa</taxon>
        <taxon>Chordata</taxon>
        <taxon>Craniata</taxon>
        <taxon>Vertebrata</taxon>
        <taxon>Euteleostomi</taxon>
        <taxon>Actinopterygii</taxon>
        <taxon>Neopterygii</taxon>
        <taxon>Teleostei</taxon>
        <taxon>Neoteleostei</taxon>
        <taxon>Acanthomorphata</taxon>
        <taxon>Holocentriformes</taxon>
        <taxon>Holocentridae</taxon>
        <taxon>Myripristis</taxon>
    </lineage>
</organism>
<proteinExistence type="predicted"/>
<dbReference type="PANTHER" id="PTHR33638:SF1">
    <property type="entry name" value="SELENOPROTEIN H"/>
    <property type="match status" value="1"/>
</dbReference>
<dbReference type="Proteomes" id="UP000472263">
    <property type="component" value="Chromosome 10"/>
</dbReference>
<feature type="compositionally biased region" description="Basic and acidic residues" evidence="1">
    <location>
        <begin position="1"/>
        <end position="32"/>
    </location>
</feature>
<dbReference type="PANTHER" id="PTHR33638">
    <property type="entry name" value="SELENOPROTEIN H"/>
    <property type="match status" value="1"/>
</dbReference>
<dbReference type="GO" id="GO:0005794">
    <property type="term" value="C:Golgi apparatus"/>
    <property type="evidence" value="ECO:0007669"/>
    <property type="project" value="TreeGrafter"/>
</dbReference>
<sequence>SDPRGVKRRAEEAAEERVEVEVEVEEKKERGGGENGAAGQRVLIEHWRNAKAMKAALLAAHPDLTVVFKPGKPRRDSFEITLVDGGKETTLWTGINRGPPRKVKFPESEVVLAALENALDPVDSE</sequence>
<reference evidence="2" key="2">
    <citation type="submission" date="2025-08" db="UniProtKB">
        <authorList>
            <consortium name="Ensembl"/>
        </authorList>
    </citation>
    <scope>IDENTIFICATION</scope>
</reference>
<reference evidence="2" key="3">
    <citation type="submission" date="2025-09" db="UniProtKB">
        <authorList>
            <consortium name="Ensembl"/>
        </authorList>
    </citation>
    <scope>IDENTIFICATION</scope>
</reference>
<evidence type="ECO:0008006" key="4">
    <source>
        <dbReference type="Google" id="ProtNLM"/>
    </source>
</evidence>
<protein>
    <recommendedName>
        <fullName evidence="4">Selenoprotein H</fullName>
    </recommendedName>
</protein>
<accession>A0A667Y2N0</accession>